<dbReference type="InterPro" id="IPR012337">
    <property type="entry name" value="RNaseH-like_sf"/>
</dbReference>
<dbReference type="InterPro" id="IPR007021">
    <property type="entry name" value="DUF659"/>
</dbReference>
<evidence type="ECO:0000313" key="6">
    <source>
        <dbReference type="EMBL" id="AHB81588.1"/>
    </source>
</evidence>
<keyword evidence="1" id="KW-0479">Metal-binding</keyword>
<proteinExistence type="predicted"/>
<dbReference type="PANTHER" id="PTHR32166">
    <property type="entry name" value="OSJNBA0013A04.12 PROTEIN"/>
    <property type="match status" value="1"/>
</dbReference>
<keyword evidence="2" id="KW-0863">Zinc-finger</keyword>
<name>V5UUE5_BRARP</name>
<dbReference type="SUPFAM" id="SSF53098">
    <property type="entry name" value="Ribonuclease H-like"/>
    <property type="match status" value="1"/>
</dbReference>
<organism evidence="6">
    <name type="scientific">Brassica rapa subsp. pekinensis</name>
    <name type="common">Chinese cabbage</name>
    <name type="synonym">Brassica pekinensis</name>
    <dbReference type="NCBI Taxonomy" id="51351"/>
    <lineage>
        <taxon>Eukaryota</taxon>
        <taxon>Viridiplantae</taxon>
        <taxon>Streptophyta</taxon>
        <taxon>Embryophyta</taxon>
        <taxon>Tracheophyta</taxon>
        <taxon>Spermatophyta</taxon>
        <taxon>Magnoliopsida</taxon>
        <taxon>eudicotyledons</taxon>
        <taxon>Gunneridae</taxon>
        <taxon>Pentapetalae</taxon>
        <taxon>rosids</taxon>
        <taxon>malvids</taxon>
        <taxon>Brassicales</taxon>
        <taxon>Brassicaceae</taxon>
        <taxon>Brassiceae</taxon>
        <taxon>Brassica</taxon>
    </lineage>
</organism>
<dbReference type="Pfam" id="PF04937">
    <property type="entry name" value="DUF659"/>
    <property type="match status" value="1"/>
</dbReference>
<dbReference type="Pfam" id="PF02892">
    <property type="entry name" value="zf-BED"/>
    <property type="match status" value="1"/>
</dbReference>
<evidence type="ECO:0000256" key="2">
    <source>
        <dbReference type="ARBA" id="ARBA00022771"/>
    </source>
</evidence>
<dbReference type="EMBL" id="KF672138">
    <property type="protein sequence ID" value="AHB81588.1"/>
    <property type="molecule type" value="Genomic_DNA"/>
</dbReference>
<evidence type="ECO:0000259" key="4">
    <source>
        <dbReference type="Pfam" id="PF02892"/>
    </source>
</evidence>
<evidence type="ECO:0000256" key="1">
    <source>
        <dbReference type="ARBA" id="ARBA00022723"/>
    </source>
</evidence>
<dbReference type="PANTHER" id="PTHR32166:SF122">
    <property type="entry name" value="OS09G0499600 PROTEIN"/>
    <property type="match status" value="1"/>
</dbReference>
<keyword evidence="3" id="KW-0862">Zinc</keyword>
<evidence type="ECO:0000256" key="3">
    <source>
        <dbReference type="ARBA" id="ARBA00022833"/>
    </source>
</evidence>
<evidence type="ECO:0000259" key="5">
    <source>
        <dbReference type="Pfam" id="PF04937"/>
    </source>
</evidence>
<reference evidence="6" key="1">
    <citation type="submission" date="2013-09" db="EMBL/GenBank/DDBJ databases">
        <title>Characterization of a hAT Superfamily Transposon in Chinese cabbage.</title>
        <authorList>
            <person name="Zhao Z.-Z."/>
            <person name="Zhang X.-Y."/>
            <person name="Zhang Z.-G."/>
            <person name="Li Q.-Y."/>
            <person name="Wang S.-F."/>
            <person name="Lu J.-D."/>
            <person name="Xu W.-L."/>
            <person name="Liu X.-X."/>
            <person name="Fu W.-M."/>
        </authorList>
    </citation>
    <scope>NUCLEOTIDE SEQUENCE</scope>
    <source>
        <strain evidence="6">826</strain>
    </source>
</reference>
<dbReference type="InterPro" id="IPR003656">
    <property type="entry name" value="Znf_BED"/>
</dbReference>
<dbReference type="GO" id="GO:0008270">
    <property type="term" value="F:zinc ion binding"/>
    <property type="evidence" value="ECO:0007669"/>
    <property type="project" value="UniProtKB-KW"/>
</dbReference>
<dbReference type="GO" id="GO:0003677">
    <property type="term" value="F:DNA binding"/>
    <property type="evidence" value="ECO:0007669"/>
    <property type="project" value="InterPro"/>
</dbReference>
<sequence>MSTPSKQLDPAHKYATPDPKKYGCFHCNFCGKITNGGVSRAKHHLAGGYNDVTLCPKVPDHVNEEVKTFLKGKQDAVKAKASVRMMEPAFGYDDEEDDVYPTQPNLKKRKGPMDRFVAPTPPDVLKGRKDRKEVFGGVSDKESRDKACRAIERWFIDAGIPFYAITYDSFKEVCELIGQYGSGFKPPSMYELRVPLLKKEVEEAEKQLVEYKADWVAKGCSIMSDGWRDSVVQKDIINFLVNSPKGSVFLKSVDVSEVVKDANLLFNMLDNVVDEVGESNVVQLVTDNASNYIKAGKLLMAKRPHLYWSPCAAHCLDLMLEDIGQIPSIKAAIKSSIFMNGYIYTRPTMVNTMRRFTGGGNLHRPAVTRFATSFITLSSYYRQKNNLRKFVNSQEWIDSKWSKELGAKKVKQIIMQDSFWRNILYALGLTTPLVKVLRLVDGEKKPAMGYIYEAMDRAKETIAQTFNHREDQYQRVFEIIDERWNCQLHQPLHAAGHFLNPEFQYKGPEVNCEEVMKGLYDAIGRLVPKVTTQDVILKELEQFKNASGLFGHPMAIRQRATKAPQSGGGLMEHLLQHFGTLRLRFLVSRVVQPVVRGIGACFSISILRKGIV</sequence>
<accession>V5UUE5</accession>
<protein>
    <submittedName>
        <fullName evidence="6">Putative transposase</fullName>
    </submittedName>
</protein>
<feature type="domain" description="DUF659" evidence="5">
    <location>
        <begin position="187"/>
        <end position="334"/>
    </location>
</feature>
<feature type="domain" description="BED-type" evidence="4">
    <location>
        <begin position="10"/>
        <end position="45"/>
    </location>
</feature>
<dbReference type="AlphaFoldDB" id="V5UUE5"/>